<organism evidence="1 2">
    <name type="scientific">Paraburkholderia translucens</name>
    <dbReference type="NCBI Taxonomy" id="2886945"/>
    <lineage>
        <taxon>Bacteria</taxon>
        <taxon>Pseudomonadati</taxon>
        <taxon>Pseudomonadota</taxon>
        <taxon>Betaproteobacteria</taxon>
        <taxon>Burkholderiales</taxon>
        <taxon>Burkholderiaceae</taxon>
        <taxon>Paraburkholderia</taxon>
    </lineage>
</organism>
<comment type="caution">
    <text evidence="1">The sequence shown here is derived from an EMBL/GenBank/DDBJ whole genome shotgun (WGS) entry which is preliminary data.</text>
</comment>
<accession>A0ABS8K8P5</accession>
<name>A0ABS8K8P5_9BURK</name>
<dbReference type="Proteomes" id="UP001430614">
    <property type="component" value="Unassembled WGS sequence"/>
</dbReference>
<proteinExistence type="predicted"/>
<evidence type="ECO:0000313" key="2">
    <source>
        <dbReference type="Proteomes" id="UP001430614"/>
    </source>
</evidence>
<sequence>MRKQFCDELISTPRHRTYCRAVVSESAAKCGHLSFDGIAFDDPVVPHARDDLRLTQNGTARFREKKKQVERPISYVDSDSTMQYLPAARRDDRCSESEVTVMQHAHVHSDLLVTKRKQRGASLLFSTRKEGARFERASDRTAGRRRNDGSYWTQLIGLT</sequence>
<gene>
    <name evidence="1" type="ORF">LJ655_03105</name>
</gene>
<keyword evidence="2" id="KW-1185">Reference proteome</keyword>
<dbReference type="EMBL" id="JAJITC010000001">
    <property type="protein sequence ID" value="MCC8400889.1"/>
    <property type="molecule type" value="Genomic_DNA"/>
</dbReference>
<reference evidence="1 2" key="1">
    <citation type="submission" date="2021-11" db="EMBL/GenBank/DDBJ databases">
        <authorList>
            <person name="Oh E.-T."/>
            <person name="Kim S.-B."/>
        </authorList>
    </citation>
    <scope>NUCLEOTIDE SEQUENCE [LARGE SCALE GENOMIC DNA]</scope>
    <source>
        <strain evidence="1 2">MMS20-SJTN17</strain>
    </source>
</reference>
<protein>
    <submittedName>
        <fullName evidence="1">Uncharacterized protein</fullName>
    </submittedName>
</protein>
<evidence type="ECO:0000313" key="1">
    <source>
        <dbReference type="EMBL" id="MCC8400889.1"/>
    </source>
</evidence>